<name>A0AAE1HGL1_9NEOP</name>
<feature type="region of interest" description="Disordered" evidence="1">
    <location>
        <begin position="22"/>
        <end position="138"/>
    </location>
</feature>
<organism evidence="2 3">
    <name type="scientific">Frankliniella fusca</name>
    <dbReference type="NCBI Taxonomy" id="407009"/>
    <lineage>
        <taxon>Eukaryota</taxon>
        <taxon>Metazoa</taxon>
        <taxon>Ecdysozoa</taxon>
        <taxon>Arthropoda</taxon>
        <taxon>Hexapoda</taxon>
        <taxon>Insecta</taxon>
        <taxon>Pterygota</taxon>
        <taxon>Neoptera</taxon>
        <taxon>Paraneoptera</taxon>
        <taxon>Thysanoptera</taxon>
        <taxon>Terebrantia</taxon>
        <taxon>Thripoidea</taxon>
        <taxon>Thripidae</taxon>
        <taxon>Frankliniella</taxon>
    </lineage>
</organism>
<reference evidence="2" key="1">
    <citation type="submission" date="2021-07" db="EMBL/GenBank/DDBJ databases">
        <authorList>
            <person name="Catto M.A."/>
            <person name="Jacobson A."/>
            <person name="Kennedy G."/>
            <person name="Labadie P."/>
            <person name="Hunt B.G."/>
            <person name="Srinivasan R."/>
        </authorList>
    </citation>
    <scope>NUCLEOTIDE SEQUENCE</scope>
    <source>
        <strain evidence="2">PL_HMW_Pooled</strain>
        <tissue evidence="2">Head</tissue>
    </source>
</reference>
<evidence type="ECO:0000313" key="3">
    <source>
        <dbReference type="Proteomes" id="UP001219518"/>
    </source>
</evidence>
<feature type="compositionally biased region" description="Low complexity" evidence="1">
    <location>
        <begin position="51"/>
        <end position="64"/>
    </location>
</feature>
<dbReference type="EMBL" id="JAHWGI010000994">
    <property type="protein sequence ID" value="KAK3920296.1"/>
    <property type="molecule type" value="Genomic_DNA"/>
</dbReference>
<reference evidence="2" key="2">
    <citation type="journal article" date="2023" name="BMC Genomics">
        <title>Pest status, molecular evolution, and epigenetic factors derived from the genome assembly of Frankliniella fusca, a thysanopteran phytovirus vector.</title>
        <authorList>
            <person name="Catto M.A."/>
            <person name="Labadie P.E."/>
            <person name="Jacobson A.L."/>
            <person name="Kennedy G.G."/>
            <person name="Srinivasan R."/>
            <person name="Hunt B.G."/>
        </authorList>
    </citation>
    <scope>NUCLEOTIDE SEQUENCE</scope>
    <source>
        <strain evidence="2">PL_HMW_Pooled</strain>
    </source>
</reference>
<accession>A0AAE1HGL1</accession>
<feature type="compositionally biased region" description="Low complexity" evidence="1">
    <location>
        <begin position="119"/>
        <end position="128"/>
    </location>
</feature>
<keyword evidence="3" id="KW-1185">Reference proteome</keyword>
<dbReference type="AlphaFoldDB" id="A0AAE1HGL1"/>
<evidence type="ECO:0000313" key="2">
    <source>
        <dbReference type="EMBL" id="KAK3920296.1"/>
    </source>
</evidence>
<gene>
    <name evidence="2" type="ORF">KUF71_009583</name>
</gene>
<feature type="non-terminal residue" evidence="2">
    <location>
        <position position="138"/>
    </location>
</feature>
<evidence type="ECO:0000256" key="1">
    <source>
        <dbReference type="SAM" id="MobiDB-lite"/>
    </source>
</evidence>
<protein>
    <submittedName>
        <fullName evidence="2">Surface-exposed virulence protein BigA</fullName>
    </submittedName>
</protein>
<proteinExistence type="predicted"/>
<comment type="caution">
    <text evidence="2">The sequence shown here is derived from an EMBL/GenBank/DDBJ whole genome shotgun (WGS) entry which is preliminary data.</text>
</comment>
<feature type="compositionally biased region" description="Basic residues" evidence="1">
    <location>
        <begin position="32"/>
        <end position="44"/>
    </location>
</feature>
<dbReference type="Proteomes" id="UP001219518">
    <property type="component" value="Unassembled WGS sequence"/>
</dbReference>
<sequence>MGISTAANRDLRLVIALHGKSEVWDSQDMPLQHRHQAQLWRRQRASQPTGRSVRPAPSRAPPAFRGHDILTPQPGHGLSRKDPRTPVPSCSSDSDDSPPRRAPSPDGAGSPPRRPPPSSGEDSPPADEGGASPPRMRS</sequence>